<dbReference type="PANTHER" id="PTHR43445:SF3">
    <property type="entry name" value="UDP-N-ACETYLMURAMATE--L-ALANINE LIGASE"/>
    <property type="match status" value="1"/>
</dbReference>
<dbReference type="InterPro" id="IPR000713">
    <property type="entry name" value="Mur_ligase_N"/>
</dbReference>
<dbReference type="GO" id="GO:0071555">
    <property type="term" value="P:cell wall organization"/>
    <property type="evidence" value="ECO:0007669"/>
    <property type="project" value="UniProtKB-KW"/>
</dbReference>
<dbReference type="InterPro" id="IPR050061">
    <property type="entry name" value="MurCDEF_pg_biosynth"/>
</dbReference>
<dbReference type="Gene3D" id="3.40.1190.10">
    <property type="entry name" value="Mur-like, catalytic domain"/>
    <property type="match status" value="1"/>
</dbReference>
<feature type="binding site" evidence="14">
    <location>
        <begin position="122"/>
        <end position="128"/>
    </location>
    <ligand>
        <name>ATP</name>
        <dbReference type="ChEBI" id="CHEBI:30616"/>
    </ligand>
</feature>
<feature type="domain" description="Mur ligase C-terminal" evidence="17">
    <location>
        <begin position="337"/>
        <end position="458"/>
    </location>
</feature>
<dbReference type="EMBL" id="NRSD01000001">
    <property type="protein sequence ID" value="MBK1643368.1"/>
    <property type="molecule type" value="Genomic_DNA"/>
</dbReference>
<evidence type="ECO:0000313" key="19">
    <source>
        <dbReference type="EMBL" id="MBK1643368.1"/>
    </source>
</evidence>
<dbReference type="InterPro" id="IPR013221">
    <property type="entry name" value="Mur_ligase_cen"/>
</dbReference>
<comment type="function">
    <text evidence="14">Cell wall formation.</text>
</comment>
<dbReference type="GO" id="GO:0051301">
    <property type="term" value="P:cell division"/>
    <property type="evidence" value="ECO:0007669"/>
    <property type="project" value="UniProtKB-KW"/>
</dbReference>
<dbReference type="AlphaFoldDB" id="A0A9X1B7L3"/>
<dbReference type="Gene3D" id="3.90.190.20">
    <property type="entry name" value="Mur ligase, C-terminal domain"/>
    <property type="match status" value="1"/>
</dbReference>
<comment type="catalytic activity">
    <reaction evidence="13 14">
        <text>UDP-N-acetyl-alpha-D-muramate + L-alanine + ATP = UDP-N-acetyl-alpha-D-muramoyl-L-alanine + ADP + phosphate + H(+)</text>
        <dbReference type="Rhea" id="RHEA:23372"/>
        <dbReference type="ChEBI" id="CHEBI:15378"/>
        <dbReference type="ChEBI" id="CHEBI:30616"/>
        <dbReference type="ChEBI" id="CHEBI:43474"/>
        <dbReference type="ChEBI" id="CHEBI:57972"/>
        <dbReference type="ChEBI" id="CHEBI:70757"/>
        <dbReference type="ChEBI" id="CHEBI:83898"/>
        <dbReference type="ChEBI" id="CHEBI:456216"/>
        <dbReference type="EC" id="6.3.2.8"/>
    </reaction>
</comment>
<dbReference type="Proteomes" id="UP001138802">
    <property type="component" value="Unassembled WGS sequence"/>
</dbReference>
<dbReference type="GO" id="GO:0008360">
    <property type="term" value="P:regulation of cell shape"/>
    <property type="evidence" value="ECO:0007669"/>
    <property type="project" value="UniProtKB-KW"/>
</dbReference>
<evidence type="ECO:0000259" key="18">
    <source>
        <dbReference type="Pfam" id="PF08245"/>
    </source>
</evidence>
<dbReference type="RefSeq" id="WP_200386135.1">
    <property type="nucleotide sequence ID" value="NZ_NRSD01000001.1"/>
</dbReference>
<evidence type="ECO:0000256" key="2">
    <source>
        <dbReference type="ARBA" id="ARBA00004752"/>
    </source>
</evidence>
<keyword evidence="9 14" id="KW-0133">Cell shape</keyword>
<dbReference type="NCBIfam" id="TIGR01082">
    <property type="entry name" value="murC"/>
    <property type="match status" value="1"/>
</dbReference>
<evidence type="ECO:0000256" key="4">
    <source>
        <dbReference type="ARBA" id="ARBA00022490"/>
    </source>
</evidence>
<dbReference type="SUPFAM" id="SSF51984">
    <property type="entry name" value="MurCD N-terminal domain"/>
    <property type="match status" value="1"/>
</dbReference>
<dbReference type="GO" id="GO:0005524">
    <property type="term" value="F:ATP binding"/>
    <property type="evidence" value="ECO:0007669"/>
    <property type="project" value="UniProtKB-UniRule"/>
</dbReference>
<keyword evidence="11 14" id="KW-0131">Cell cycle</keyword>
<evidence type="ECO:0000256" key="6">
    <source>
        <dbReference type="ARBA" id="ARBA00022618"/>
    </source>
</evidence>
<feature type="transmembrane region" description="Helical" evidence="15">
    <location>
        <begin position="18"/>
        <end position="40"/>
    </location>
</feature>
<evidence type="ECO:0000259" key="17">
    <source>
        <dbReference type="Pfam" id="PF02875"/>
    </source>
</evidence>
<dbReference type="InterPro" id="IPR036565">
    <property type="entry name" value="Mur-like_cat_sf"/>
</dbReference>
<evidence type="ECO:0000313" key="20">
    <source>
        <dbReference type="Proteomes" id="UP001138802"/>
    </source>
</evidence>
<evidence type="ECO:0000256" key="8">
    <source>
        <dbReference type="ARBA" id="ARBA00022840"/>
    </source>
</evidence>
<dbReference type="SUPFAM" id="SSF53623">
    <property type="entry name" value="MurD-like peptide ligases, catalytic domain"/>
    <property type="match status" value="1"/>
</dbReference>
<evidence type="ECO:0000256" key="11">
    <source>
        <dbReference type="ARBA" id="ARBA00023306"/>
    </source>
</evidence>
<evidence type="ECO:0000256" key="14">
    <source>
        <dbReference type="HAMAP-Rule" id="MF_00046"/>
    </source>
</evidence>
<evidence type="ECO:0000256" key="5">
    <source>
        <dbReference type="ARBA" id="ARBA00022598"/>
    </source>
</evidence>
<evidence type="ECO:0000256" key="9">
    <source>
        <dbReference type="ARBA" id="ARBA00022960"/>
    </source>
</evidence>
<dbReference type="FunFam" id="3.40.1190.10:FF:000001">
    <property type="entry name" value="UDP-N-acetylmuramate--L-alanine ligase"/>
    <property type="match status" value="1"/>
</dbReference>
<dbReference type="Gene3D" id="3.40.50.720">
    <property type="entry name" value="NAD(P)-binding Rossmann-like Domain"/>
    <property type="match status" value="1"/>
</dbReference>
<evidence type="ECO:0000256" key="7">
    <source>
        <dbReference type="ARBA" id="ARBA00022741"/>
    </source>
</evidence>
<dbReference type="GO" id="GO:0008763">
    <property type="term" value="F:UDP-N-acetylmuramate-L-alanine ligase activity"/>
    <property type="evidence" value="ECO:0007669"/>
    <property type="project" value="UniProtKB-UniRule"/>
</dbReference>
<gene>
    <name evidence="14" type="primary">murC</name>
    <name evidence="19" type="ORF">CKO25_01595</name>
</gene>
<dbReference type="Pfam" id="PF08245">
    <property type="entry name" value="Mur_ligase_M"/>
    <property type="match status" value="1"/>
</dbReference>
<comment type="caution">
    <text evidence="19">The sequence shown here is derived from an EMBL/GenBank/DDBJ whole genome shotgun (WGS) entry which is preliminary data.</text>
</comment>
<keyword evidence="4 14" id="KW-0963">Cytoplasm</keyword>
<keyword evidence="6 14" id="KW-0132">Cell division</keyword>
<proteinExistence type="inferred from homology"/>
<evidence type="ECO:0000256" key="3">
    <source>
        <dbReference type="ARBA" id="ARBA00012211"/>
    </source>
</evidence>
<keyword evidence="15" id="KW-0472">Membrane</keyword>
<dbReference type="Pfam" id="PF02875">
    <property type="entry name" value="Mur_ligase_C"/>
    <property type="match status" value="1"/>
</dbReference>
<evidence type="ECO:0000256" key="15">
    <source>
        <dbReference type="SAM" id="Phobius"/>
    </source>
</evidence>
<feature type="domain" description="Mur ligase N-terminal catalytic" evidence="16">
    <location>
        <begin position="18"/>
        <end position="116"/>
    </location>
</feature>
<dbReference type="SUPFAM" id="SSF53244">
    <property type="entry name" value="MurD-like peptide ligases, peptide-binding domain"/>
    <property type="match status" value="1"/>
</dbReference>
<dbReference type="Pfam" id="PF01225">
    <property type="entry name" value="Mur_ligase"/>
    <property type="match status" value="1"/>
</dbReference>
<keyword evidence="15" id="KW-0812">Transmembrane</keyword>
<reference evidence="19 20" key="1">
    <citation type="journal article" date="2020" name="Microorganisms">
        <title>Osmotic Adaptation and Compatible Solute Biosynthesis of Phototrophic Bacteria as Revealed from Genome Analyses.</title>
        <authorList>
            <person name="Imhoff J.F."/>
            <person name="Rahn T."/>
            <person name="Kunzel S."/>
            <person name="Keller A."/>
            <person name="Neulinger S.C."/>
        </authorList>
    </citation>
    <scope>NUCLEOTIDE SEQUENCE [LARGE SCALE GENOMIC DNA]</scope>
    <source>
        <strain evidence="19 20">DSM 21303</strain>
    </source>
</reference>
<dbReference type="GO" id="GO:0009252">
    <property type="term" value="P:peptidoglycan biosynthetic process"/>
    <property type="evidence" value="ECO:0007669"/>
    <property type="project" value="UniProtKB-UniRule"/>
</dbReference>
<evidence type="ECO:0000256" key="12">
    <source>
        <dbReference type="ARBA" id="ARBA00023316"/>
    </source>
</evidence>
<sequence>MNAHRQHSAARMGRVRRLYFVGIGGAGMSGIAELMANLGYEVAGSDLRAGDVTRRLQGLGVEICIGHRAEQVSDADAVIVSSAIDESNPEIQEARARRIPIVRRAEMLAELMRFYYGVAVAGTHGKTTTTSLVASILAEGGLDPTFVIGGRLNSAGANAKLGTTKYLVAEADESDASFLYLQPMISIVTNIDADHMRTYENDFNRLRNTFMEFLHHLPFYGLAVLCLDDDEIRALLPEIPRPVRTYGTSADADLRALDVRYDGMRTTFQVVGLGLDAPLAVELNLPGLHNVLNALAAISVALELGVEEDAIVRALRGFEGVGRRFMMTPVTDGLGRELLLIDDYGHHPRELAATLTAARNGWPGRRLVLVFQPHRYSRTQEQFEDFVAVLSTADVLVLCEVYPAGETPIPGADGRALSRAIRIRGDLDPVFAQSLELVPGLLANLVLDDDLVLVMGAGDIGSLAASLPSRLAAMNAVGVGP</sequence>
<evidence type="ECO:0000259" key="16">
    <source>
        <dbReference type="Pfam" id="PF01225"/>
    </source>
</evidence>
<keyword evidence="12 14" id="KW-0961">Cell wall biogenesis/degradation</keyword>
<organism evidence="19 20">
    <name type="scientific">Thiocapsa imhoffii</name>
    <dbReference type="NCBI Taxonomy" id="382777"/>
    <lineage>
        <taxon>Bacteria</taxon>
        <taxon>Pseudomonadati</taxon>
        <taxon>Pseudomonadota</taxon>
        <taxon>Gammaproteobacteria</taxon>
        <taxon>Chromatiales</taxon>
        <taxon>Chromatiaceae</taxon>
        <taxon>Thiocapsa</taxon>
    </lineage>
</organism>
<evidence type="ECO:0000256" key="1">
    <source>
        <dbReference type="ARBA" id="ARBA00004496"/>
    </source>
</evidence>
<keyword evidence="15" id="KW-1133">Transmembrane helix</keyword>
<evidence type="ECO:0000256" key="10">
    <source>
        <dbReference type="ARBA" id="ARBA00022984"/>
    </source>
</evidence>
<dbReference type="InterPro" id="IPR005758">
    <property type="entry name" value="UDP-N-AcMur_Ala_ligase_MurC"/>
</dbReference>
<keyword evidence="8 14" id="KW-0067">ATP-binding</keyword>
<protein>
    <recommendedName>
        <fullName evidence="3 14">UDP-N-acetylmuramate--L-alanine ligase</fullName>
        <ecNumber evidence="3 14">6.3.2.8</ecNumber>
    </recommendedName>
    <alternativeName>
        <fullName evidence="14">UDP-N-acetylmuramoyl-L-alanine synthetase</fullName>
    </alternativeName>
</protein>
<name>A0A9X1B7L3_9GAMM</name>
<dbReference type="InterPro" id="IPR004101">
    <property type="entry name" value="Mur_ligase_C"/>
</dbReference>
<feature type="domain" description="Mur ligase central" evidence="18">
    <location>
        <begin position="120"/>
        <end position="301"/>
    </location>
</feature>
<keyword evidence="20" id="KW-1185">Reference proteome</keyword>
<dbReference type="PANTHER" id="PTHR43445">
    <property type="entry name" value="UDP-N-ACETYLMURAMATE--L-ALANINE LIGASE-RELATED"/>
    <property type="match status" value="1"/>
</dbReference>
<dbReference type="InterPro" id="IPR036615">
    <property type="entry name" value="Mur_ligase_C_dom_sf"/>
</dbReference>
<dbReference type="HAMAP" id="MF_00046">
    <property type="entry name" value="MurC"/>
    <property type="match status" value="1"/>
</dbReference>
<keyword evidence="10 14" id="KW-0573">Peptidoglycan synthesis</keyword>
<dbReference type="EC" id="6.3.2.8" evidence="3 14"/>
<evidence type="ECO:0000256" key="13">
    <source>
        <dbReference type="ARBA" id="ARBA00047833"/>
    </source>
</evidence>
<comment type="pathway">
    <text evidence="2 14">Cell wall biogenesis; peptidoglycan biosynthesis.</text>
</comment>
<dbReference type="GO" id="GO:0005737">
    <property type="term" value="C:cytoplasm"/>
    <property type="evidence" value="ECO:0007669"/>
    <property type="project" value="UniProtKB-SubCell"/>
</dbReference>
<comment type="similarity">
    <text evidence="14">Belongs to the MurCDEF family.</text>
</comment>
<accession>A0A9X1B7L3</accession>
<comment type="subcellular location">
    <subcellularLocation>
        <location evidence="1 14">Cytoplasm</location>
    </subcellularLocation>
</comment>
<keyword evidence="5 14" id="KW-0436">Ligase</keyword>
<keyword evidence="7 14" id="KW-0547">Nucleotide-binding</keyword>